<name>A0AAV5QKG4_9ASCO</name>
<organism evidence="3 4">
    <name type="scientific">Saccharomycopsis crataegensis</name>
    <dbReference type="NCBI Taxonomy" id="43959"/>
    <lineage>
        <taxon>Eukaryota</taxon>
        <taxon>Fungi</taxon>
        <taxon>Dikarya</taxon>
        <taxon>Ascomycota</taxon>
        <taxon>Saccharomycotina</taxon>
        <taxon>Saccharomycetes</taxon>
        <taxon>Saccharomycopsidaceae</taxon>
        <taxon>Saccharomycopsis</taxon>
    </lineage>
</organism>
<feature type="region of interest" description="Disordered" evidence="2">
    <location>
        <begin position="404"/>
        <end position="490"/>
    </location>
</feature>
<dbReference type="PANTHER" id="PTHR11960:SF18">
    <property type="entry name" value="EUKARYOTIC TRANSLATION INITIATION FACTOR 4E HOMOLOGOUS PROTEIN, ISOFORM B"/>
    <property type="match status" value="1"/>
</dbReference>
<proteinExistence type="inferred from homology"/>
<dbReference type="SUPFAM" id="SSF55418">
    <property type="entry name" value="eIF4e-like"/>
    <property type="match status" value="1"/>
</dbReference>
<dbReference type="Gene3D" id="3.30.760.10">
    <property type="entry name" value="RNA Cap, Translation Initiation Factor Eif4e"/>
    <property type="match status" value="1"/>
</dbReference>
<comment type="caution">
    <text evidence="3">The sequence shown here is derived from an EMBL/GenBank/DDBJ whole genome shotgun (WGS) entry which is preliminary data.</text>
</comment>
<evidence type="ECO:0000313" key="3">
    <source>
        <dbReference type="EMBL" id="GMM35151.1"/>
    </source>
</evidence>
<dbReference type="GO" id="GO:0000340">
    <property type="term" value="F:RNA 7-methylguanosine cap binding"/>
    <property type="evidence" value="ECO:0007669"/>
    <property type="project" value="TreeGrafter"/>
</dbReference>
<sequence>MFDSLSSNSKIGAFNGSNTWAESFSTPTSTQKSKFFQDIQFSQRSTITNNNNNNNEPKKFKQSPTQIANQAVNELLPDAHVLPYTWTIFFHSRKTRQPVKSEESTITDATTPPVEATNQPQVATSVDSFLQTTKEIEFPEVCTKDTFNGLSKTTITIASVEQLWEALSLLKRTNDLPVGSELFIFKSGVEPVWEDKVNAKGGRWMFKFSRRSQPQQYGNDSSNEQQQQQNQQQQQPGKIGGEDIVQIRKRNALIWERLVLRVLGGSLFAEENINGELLLNDISGLVLSIRRDEDIISIWNTNLCFDKRFQENYFKSIFNSNPELKNPIKDTFKSIENSDDDEEHVKSSNRLLFNDRRMVCSAVLKTIREVDAVIKGGDVLVSQDINSTERVYGVNFEYRLHADNSRDNENDGKHDSHHNHHHHHHHYNNNSRNNRNHNNSSNNNNNNNNSNNNNNNNNTSNNNSNSRRYNSTRYNKNHSGNNAKENNNNEVELGVDKIFESGSFSNLGRSRRRRPENGGEEHKNLMSFGNRRRMQNLQKSSNHQTNDFENGERE</sequence>
<dbReference type="PROSITE" id="PS00813">
    <property type="entry name" value="IF4E"/>
    <property type="match status" value="1"/>
</dbReference>
<dbReference type="InterPro" id="IPR023398">
    <property type="entry name" value="TIF_eIF4e-like"/>
</dbReference>
<feature type="compositionally biased region" description="Basic residues" evidence="2">
    <location>
        <begin position="415"/>
        <end position="427"/>
    </location>
</feature>
<dbReference type="AlphaFoldDB" id="A0AAV5QKG4"/>
<dbReference type="Pfam" id="PF01652">
    <property type="entry name" value="IF4E"/>
    <property type="match status" value="2"/>
</dbReference>
<feature type="compositionally biased region" description="Polar residues" evidence="2">
    <location>
        <begin position="213"/>
        <end position="224"/>
    </location>
</feature>
<feature type="region of interest" description="Disordered" evidence="2">
    <location>
        <begin position="505"/>
        <end position="554"/>
    </location>
</feature>
<evidence type="ECO:0000256" key="2">
    <source>
        <dbReference type="SAM" id="MobiDB-lite"/>
    </source>
</evidence>
<reference evidence="3 4" key="1">
    <citation type="journal article" date="2023" name="Elife">
        <title>Identification of key yeast species and microbe-microbe interactions impacting larval growth of Drosophila in the wild.</title>
        <authorList>
            <person name="Mure A."/>
            <person name="Sugiura Y."/>
            <person name="Maeda R."/>
            <person name="Honda K."/>
            <person name="Sakurai N."/>
            <person name="Takahashi Y."/>
            <person name="Watada M."/>
            <person name="Katoh T."/>
            <person name="Gotoh A."/>
            <person name="Gotoh Y."/>
            <person name="Taniguchi I."/>
            <person name="Nakamura K."/>
            <person name="Hayashi T."/>
            <person name="Katayama T."/>
            <person name="Uemura T."/>
            <person name="Hattori Y."/>
        </authorList>
    </citation>
    <scope>NUCLEOTIDE SEQUENCE [LARGE SCALE GENOMIC DNA]</scope>
    <source>
        <strain evidence="3 4">SC-9</strain>
    </source>
</reference>
<dbReference type="PANTHER" id="PTHR11960">
    <property type="entry name" value="EUKARYOTIC TRANSLATION INITIATION FACTOR 4E RELATED"/>
    <property type="match status" value="1"/>
</dbReference>
<dbReference type="GO" id="GO:0016281">
    <property type="term" value="C:eukaryotic translation initiation factor 4F complex"/>
    <property type="evidence" value="ECO:0007669"/>
    <property type="project" value="TreeGrafter"/>
</dbReference>
<feature type="compositionally biased region" description="Low complexity" evidence="2">
    <location>
        <begin position="428"/>
        <end position="489"/>
    </location>
</feature>
<evidence type="ECO:0000256" key="1">
    <source>
        <dbReference type="RuleBase" id="RU004374"/>
    </source>
</evidence>
<dbReference type="InterPro" id="IPR001040">
    <property type="entry name" value="TIF_eIF_4E"/>
</dbReference>
<accession>A0AAV5QKG4</accession>
<evidence type="ECO:0000313" key="4">
    <source>
        <dbReference type="Proteomes" id="UP001360560"/>
    </source>
</evidence>
<feature type="compositionally biased region" description="Polar residues" evidence="2">
    <location>
        <begin position="535"/>
        <end position="548"/>
    </location>
</feature>
<dbReference type="Proteomes" id="UP001360560">
    <property type="component" value="Unassembled WGS sequence"/>
</dbReference>
<feature type="compositionally biased region" description="Basic and acidic residues" evidence="2">
    <location>
        <begin position="515"/>
        <end position="524"/>
    </location>
</feature>
<keyword evidence="1" id="KW-0648">Protein biosynthesis</keyword>
<feature type="compositionally biased region" description="Low complexity" evidence="2">
    <location>
        <begin position="225"/>
        <end position="235"/>
    </location>
</feature>
<dbReference type="GO" id="GO:0003743">
    <property type="term" value="F:translation initiation factor activity"/>
    <property type="evidence" value="ECO:0007669"/>
    <property type="project" value="UniProtKB-KW"/>
</dbReference>
<feature type="compositionally biased region" description="Basic and acidic residues" evidence="2">
    <location>
        <begin position="404"/>
        <end position="414"/>
    </location>
</feature>
<protein>
    <recommendedName>
        <fullName evidence="5">Eukaryotic translation initiation factor 4E</fullName>
    </recommendedName>
</protein>
<dbReference type="GeneID" id="90073130"/>
<gene>
    <name evidence="3" type="ORF">DASC09_024760</name>
</gene>
<dbReference type="EMBL" id="BTFZ01000004">
    <property type="protein sequence ID" value="GMM35151.1"/>
    <property type="molecule type" value="Genomic_DNA"/>
</dbReference>
<keyword evidence="4" id="KW-1185">Reference proteome</keyword>
<comment type="similarity">
    <text evidence="1">Belongs to the eukaryotic initiation factor 4E family.</text>
</comment>
<evidence type="ECO:0008006" key="5">
    <source>
        <dbReference type="Google" id="ProtNLM"/>
    </source>
</evidence>
<keyword evidence="1" id="KW-0396">Initiation factor</keyword>
<feature type="region of interest" description="Disordered" evidence="2">
    <location>
        <begin position="213"/>
        <end position="241"/>
    </location>
</feature>
<keyword evidence="1" id="KW-0694">RNA-binding</keyword>
<dbReference type="InterPro" id="IPR019770">
    <property type="entry name" value="TIF_eIF_4E_CS"/>
</dbReference>
<dbReference type="RefSeq" id="XP_064852151.1">
    <property type="nucleotide sequence ID" value="XM_064996079.1"/>
</dbReference>